<dbReference type="SUPFAM" id="SSF51905">
    <property type="entry name" value="FAD/NAD(P)-binding domain"/>
    <property type="match status" value="1"/>
</dbReference>
<reference evidence="7 8" key="1">
    <citation type="submission" date="2019-05" db="EMBL/GenBank/DDBJ databases">
        <title>Dyadobacter AR-3-8 sp. nov., isolated from arctic soil.</title>
        <authorList>
            <person name="Chaudhary D.K."/>
        </authorList>
    </citation>
    <scope>NUCLEOTIDE SEQUENCE [LARGE SCALE GENOMIC DNA]</scope>
    <source>
        <strain evidence="7 8">AR-3-8</strain>
    </source>
</reference>
<evidence type="ECO:0000256" key="2">
    <source>
        <dbReference type="ARBA" id="ARBA00022723"/>
    </source>
</evidence>
<keyword evidence="8" id="KW-1185">Reference proteome</keyword>
<evidence type="ECO:0000313" key="7">
    <source>
        <dbReference type="EMBL" id="TKT93064.1"/>
    </source>
</evidence>
<gene>
    <name evidence="7" type="ORF">FDK13_04205</name>
</gene>
<keyword evidence="1" id="KW-0004">4Fe-4S</keyword>
<name>A0A4U6DEV4_9BACT</name>
<evidence type="ECO:0000256" key="5">
    <source>
        <dbReference type="ARBA" id="ARBA00023014"/>
    </source>
</evidence>
<evidence type="ECO:0000256" key="6">
    <source>
        <dbReference type="SAM" id="SignalP"/>
    </source>
</evidence>
<dbReference type="OrthoDB" id="9780658at2"/>
<proteinExistence type="predicted"/>
<evidence type="ECO:0000313" key="8">
    <source>
        <dbReference type="Proteomes" id="UP000304900"/>
    </source>
</evidence>
<sequence>MRNYLTLFLLLFTLQLSAQNHVFVETESFEDKGGWVIDQQSFVVMGSSYLMAHGMGRAVKDASTTIKFTKKGKYHIWVRTKDWAPFPKGPGKFQVSIDGNPLKQVFGESGSDEWKWYDAGEVDIKTETIKLSMKDLTGFNGRCDAILFTDVPKFTPPNKLEELSAFRKKLLNLPDSPVAAGHFDMVIVGGGVAGTCAAVSASRMGLRVALIQDRPVLGGNNSSEIRVHLMGDVDKNYYPKLGRIVREMDNGDPGNGNPDAKEYGDARKTSIVKAEKNISLFLNTYVYKVEKQNDIITAVVGRDIITNKETRFEGSFFADCTGDGTIGYLAGAEFRMGRESKAETGESLAADKADNFTLGTSNLWASLPRDTVTTFPETPWALQFSDEYHIDNTKADWEWETGFGNFNTITDAEKIRDHNLRAIYGNWSYLKNHKSQKYAKQELAWVAYIGGKRESRRIIGDHILNQMDIQEGKQYPDGSVTATWTIDLHFPDAKNSKYFEGQEFFAGTKHIKVAPYTIPYRCLYSKNIQNLFVAGRNISTTHVAFGSTRVMRTCGMMGEVVGFAAYLTTKYKTTPRGVYQDHLPELMSILKGETIEAQP</sequence>
<protein>
    <submittedName>
        <fullName evidence="7">FAD-dependent oxidoreductase</fullName>
    </submittedName>
</protein>
<evidence type="ECO:0000256" key="3">
    <source>
        <dbReference type="ARBA" id="ARBA00023002"/>
    </source>
</evidence>
<dbReference type="Proteomes" id="UP000304900">
    <property type="component" value="Unassembled WGS sequence"/>
</dbReference>
<dbReference type="RefSeq" id="WP_137338740.1">
    <property type="nucleotide sequence ID" value="NZ_BSQH01000018.1"/>
</dbReference>
<dbReference type="AlphaFoldDB" id="A0A4U6DEV4"/>
<comment type="caution">
    <text evidence="7">The sequence shown here is derived from an EMBL/GenBank/DDBJ whole genome shotgun (WGS) entry which is preliminary data.</text>
</comment>
<feature type="chain" id="PRO_5020419853" evidence="6">
    <location>
        <begin position="19"/>
        <end position="599"/>
    </location>
</feature>
<dbReference type="Gene3D" id="3.50.50.60">
    <property type="entry name" value="FAD/NAD(P)-binding domain"/>
    <property type="match status" value="1"/>
</dbReference>
<accession>A0A4U6DEV4</accession>
<dbReference type="InterPro" id="IPR039650">
    <property type="entry name" value="HdrA-like"/>
</dbReference>
<keyword evidence="2" id="KW-0479">Metal-binding</keyword>
<evidence type="ECO:0000256" key="4">
    <source>
        <dbReference type="ARBA" id="ARBA00023004"/>
    </source>
</evidence>
<keyword evidence="4" id="KW-0408">Iron</keyword>
<keyword evidence="3" id="KW-0560">Oxidoreductase</keyword>
<dbReference type="EMBL" id="SZVO01000002">
    <property type="protein sequence ID" value="TKT93064.1"/>
    <property type="molecule type" value="Genomic_DNA"/>
</dbReference>
<dbReference type="GO" id="GO:0016491">
    <property type="term" value="F:oxidoreductase activity"/>
    <property type="evidence" value="ECO:0007669"/>
    <property type="project" value="UniProtKB-KW"/>
</dbReference>
<organism evidence="7 8">
    <name type="scientific">Dyadobacter frigoris</name>
    <dbReference type="NCBI Taxonomy" id="2576211"/>
    <lineage>
        <taxon>Bacteria</taxon>
        <taxon>Pseudomonadati</taxon>
        <taxon>Bacteroidota</taxon>
        <taxon>Cytophagia</taxon>
        <taxon>Cytophagales</taxon>
        <taxon>Spirosomataceae</taxon>
        <taxon>Dyadobacter</taxon>
    </lineage>
</organism>
<feature type="signal peptide" evidence="6">
    <location>
        <begin position="1"/>
        <end position="18"/>
    </location>
</feature>
<dbReference type="GO" id="GO:0051539">
    <property type="term" value="F:4 iron, 4 sulfur cluster binding"/>
    <property type="evidence" value="ECO:0007669"/>
    <property type="project" value="UniProtKB-KW"/>
</dbReference>
<keyword evidence="6" id="KW-0732">Signal</keyword>
<dbReference type="Pfam" id="PF12831">
    <property type="entry name" value="FAD_oxidored"/>
    <property type="match status" value="1"/>
</dbReference>
<dbReference type="PANTHER" id="PTHR43498:SF1">
    <property type="entry name" value="COB--COM HETERODISULFIDE REDUCTASE IRON-SULFUR SUBUNIT A"/>
    <property type="match status" value="1"/>
</dbReference>
<evidence type="ECO:0000256" key="1">
    <source>
        <dbReference type="ARBA" id="ARBA00022485"/>
    </source>
</evidence>
<dbReference type="GO" id="GO:0046872">
    <property type="term" value="F:metal ion binding"/>
    <property type="evidence" value="ECO:0007669"/>
    <property type="project" value="UniProtKB-KW"/>
</dbReference>
<dbReference type="PANTHER" id="PTHR43498">
    <property type="entry name" value="FERREDOXIN:COB-COM HETERODISULFIDE REDUCTASE SUBUNIT A"/>
    <property type="match status" value="1"/>
</dbReference>
<keyword evidence="5" id="KW-0411">Iron-sulfur</keyword>
<dbReference type="InterPro" id="IPR036188">
    <property type="entry name" value="FAD/NAD-bd_sf"/>
</dbReference>